<dbReference type="EC" id="2.5.1.3" evidence="2"/>
<dbReference type="RefSeq" id="WP_090961913.1">
    <property type="nucleotide sequence ID" value="NZ_FOOA01000004.1"/>
</dbReference>
<feature type="domain" description="Thiamine phosphate synthase/TenI" evidence="1">
    <location>
        <begin position="23"/>
        <end position="192"/>
    </location>
</feature>
<dbReference type="EMBL" id="JACIDO010000001">
    <property type="protein sequence ID" value="MBB3933938.1"/>
    <property type="molecule type" value="Genomic_DNA"/>
</dbReference>
<dbReference type="NCBIfam" id="NF005080">
    <property type="entry name" value="PRK06512.1"/>
    <property type="match status" value="1"/>
</dbReference>
<dbReference type="CDD" id="cd00564">
    <property type="entry name" value="TMP_TenI"/>
    <property type="match status" value="1"/>
</dbReference>
<evidence type="ECO:0000313" key="2">
    <source>
        <dbReference type="EMBL" id="MBB3933938.1"/>
    </source>
</evidence>
<accession>A0A7W6BL17</accession>
<proteinExistence type="predicted"/>
<dbReference type="SUPFAM" id="SSF51391">
    <property type="entry name" value="Thiamin phosphate synthase"/>
    <property type="match status" value="1"/>
</dbReference>
<gene>
    <name evidence="2" type="ORF">GGR05_000049</name>
</gene>
<organism evidence="2 3">
    <name type="scientific">Aureimonas phyllosphaerae</name>
    <dbReference type="NCBI Taxonomy" id="1166078"/>
    <lineage>
        <taxon>Bacteria</taxon>
        <taxon>Pseudomonadati</taxon>
        <taxon>Pseudomonadota</taxon>
        <taxon>Alphaproteobacteria</taxon>
        <taxon>Hyphomicrobiales</taxon>
        <taxon>Aurantimonadaceae</taxon>
        <taxon>Aureimonas</taxon>
    </lineage>
</organism>
<dbReference type="Gene3D" id="3.20.20.70">
    <property type="entry name" value="Aldolase class I"/>
    <property type="match status" value="1"/>
</dbReference>
<dbReference type="GO" id="GO:0009228">
    <property type="term" value="P:thiamine biosynthetic process"/>
    <property type="evidence" value="ECO:0007669"/>
    <property type="project" value="UniProtKB-KW"/>
</dbReference>
<dbReference type="OrthoDB" id="7159061at2"/>
<name>A0A7W6BL17_9HYPH</name>
<keyword evidence="2" id="KW-0808">Transferase</keyword>
<dbReference type="GO" id="GO:0004789">
    <property type="term" value="F:thiamine-phosphate diphosphorylase activity"/>
    <property type="evidence" value="ECO:0007669"/>
    <property type="project" value="UniProtKB-EC"/>
</dbReference>
<dbReference type="InterPro" id="IPR013785">
    <property type="entry name" value="Aldolase_TIM"/>
</dbReference>
<protein>
    <submittedName>
        <fullName evidence="2">Thiamine-phosphate pyrophosphorylase</fullName>
        <ecNumber evidence="2">2.5.1.3</ecNumber>
    </submittedName>
</protein>
<dbReference type="Proteomes" id="UP000531216">
    <property type="component" value="Unassembled WGS sequence"/>
</dbReference>
<reference evidence="2 3" key="1">
    <citation type="submission" date="2020-08" db="EMBL/GenBank/DDBJ databases">
        <title>Genomic Encyclopedia of Type Strains, Phase IV (KMG-IV): sequencing the most valuable type-strain genomes for metagenomic binning, comparative biology and taxonomic classification.</title>
        <authorList>
            <person name="Goeker M."/>
        </authorList>
    </citation>
    <scope>NUCLEOTIDE SEQUENCE [LARGE SCALE GENOMIC DNA]</scope>
    <source>
        <strain evidence="2 3">DSM 25024</strain>
    </source>
</reference>
<dbReference type="InterPro" id="IPR022998">
    <property type="entry name" value="ThiamineP_synth_TenI"/>
</dbReference>
<comment type="caution">
    <text evidence="2">The sequence shown here is derived from an EMBL/GenBank/DDBJ whole genome shotgun (WGS) entry which is preliminary data.</text>
</comment>
<dbReference type="AlphaFoldDB" id="A0A7W6BL17"/>
<evidence type="ECO:0000313" key="3">
    <source>
        <dbReference type="Proteomes" id="UP000531216"/>
    </source>
</evidence>
<dbReference type="InterPro" id="IPR036206">
    <property type="entry name" value="ThiamineP_synth_sf"/>
</dbReference>
<sequence length="219" mass="22785">MTEDDRIRPRLVLATTLLPDGDAGEAALKAAIGAGDVASVLIDPAGRQPGPFQDFAERLVPLIQEAGAAAIVAEDTRCAGRVRADGFHDASGSVPALREAVGRLSPRLIVGGSGFTTRHDALEAGECMPDYMFFGKLGADSAAEPLRRNLELAEWWASIVEIPCIVQGGADLATLASAIETRAEFIALSSAVFADLGAAAAQVEAANRMIDRAMEEAAA</sequence>
<dbReference type="Pfam" id="PF02581">
    <property type="entry name" value="TMP-TENI"/>
    <property type="match status" value="1"/>
</dbReference>
<keyword evidence="3" id="KW-1185">Reference proteome</keyword>
<evidence type="ECO:0000259" key="1">
    <source>
        <dbReference type="Pfam" id="PF02581"/>
    </source>
</evidence>